<name>A0A6B1DRY9_9CHLR</name>
<dbReference type="InterPro" id="IPR003439">
    <property type="entry name" value="ABC_transporter-like_ATP-bd"/>
</dbReference>
<evidence type="ECO:0000313" key="5">
    <source>
        <dbReference type="EMBL" id="MYD89234.1"/>
    </source>
</evidence>
<evidence type="ECO:0000259" key="4">
    <source>
        <dbReference type="PROSITE" id="PS50893"/>
    </source>
</evidence>
<keyword evidence="2" id="KW-0547">Nucleotide-binding</keyword>
<proteinExistence type="predicted"/>
<dbReference type="Gene3D" id="3.40.50.300">
    <property type="entry name" value="P-loop containing nucleotide triphosphate hydrolases"/>
    <property type="match status" value="1"/>
</dbReference>
<dbReference type="AlphaFoldDB" id="A0A6B1DRY9"/>
<comment type="caution">
    <text evidence="5">The sequence shown here is derived from an EMBL/GenBank/DDBJ whole genome shotgun (WGS) entry which is preliminary data.</text>
</comment>
<gene>
    <name evidence="5" type="ORF">F4Y08_02680</name>
</gene>
<dbReference type="GO" id="GO:0005524">
    <property type="term" value="F:ATP binding"/>
    <property type="evidence" value="ECO:0007669"/>
    <property type="project" value="UniProtKB-KW"/>
</dbReference>
<dbReference type="Pfam" id="PF00005">
    <property type="entry name" value="ABC_tran"/>
    <property type="match status" value="1"/>
</dbReference>
<organism evidence="5">
    <name type="scientific">Caldilineaceae bacterium SB0662_bin_9</name>
    <dbReference type="NCBI Taxonomy" id="2605258"/>
    <lineage>
        <taxon>Bacteria</taxon>
        <taxon>Bacillati</taxon>
        <taxon>Chloroflexota</taxon>
        <taxon>Caldilineae</taxon>
        <taxon>Caldilineales</taxon>
        <taxon>Caldilineaceae</taxon>
    </lineage>
</organism>
<dbReference type="EMBL" id="VXPY01000014">
    <property type="protein sequence ID" value="MYD89234.1"/>
    <property type="molecule type" value="Genomic_DNA"/>
</dbReference>
<evidence type="ECO:0000256" key="3">
    <source>
        <dbReference type="ARBA" id="ARBA00022840"/>
    </source>
</evidence>
<dbReference type="GO" id="GO:0016887">
    <property type="term" value="F:ATP hydrolysis activity"/>
    <property type="evidence" value="ECO:0007669"/>
    <property type="project" value="InterPro"/>
</dbReference>
<keyword evidence="3 5" id="KW-0067">ATP-binding</keyword>
<dbReference type="InterPro" id="IPR050763">
    <property type="entry name" value="ABC_transporter_ATP-binding"/>
</dbReference>
<reference evidence="5" key="1">
    <citation type="submission" date="2019-09" db="EMBL/GenBank/DDBJ databases">
        <title>Characterisation of the sponge microbiome using genome-centric metagenomics.</title>
        <authorList>
            <person name="Engelberts J.P."/>
            <person name="Robbins S.J."/>
            <person name="De Goeij J.M."/>
            <person name="Aranda M."/>
            <person name="Bell S.C."/>
            <person name="Webster N.S."/>
        </authorList>
    </citation>
    <scope>NUCLEOTIDE SEQUENCE</scope>
    <source>
        <strain evidence="5">SB0662_bin_9</strain>
    </source>
</reference>
<dbReference type="SUPFAM" id="SSF52540">
    <property type="entry name" value="P-loop containing nucleoside triphosphate hydrolases"/>
    <property type="match status" value="1"/>
</dbReference>
<dbReference type="SMART" id="SM00382">
    <property type="entry name" value="AAA"/>
    <property type="match status" value="1"/>
</dbReference>
<dbReference type="PANTHER" id="PTHR42711:SF1">
    <property type="entry name" value="ABC-TRANSPORT PROTEIN, ATP-BINDING COMPONENT"/>
    <property type="match status" value="1"/>
</dbReference>
<protein>
    <submittedName>
        <fullName evidence="5">ATP-binding cassette domain-containing protein</fullName>
    </submittedName>
</protein>
<dbReference type="PROSITE" id="PS50893">
    <property type="entry name" value="ABC_TRANSPORTER_2"/>
    <property type="match status" value="1"/>
</dbReference>
<accession>A0A6B1DRY9</accession>
<dbReference type="InterPro" id="IPR027417">
    <property type="entry name" value="P-loop_NTPase"/>
</dbReference>
<dbReference type="PANTHER" id="PTHR42711">
    <property type="entry name" value="ABC TRANSPORTER ATP-BINDING PROTEIN"/>
    <property type="match status" value="1"/>
</dbReference>
<keyword evidence="1" id="KW-0813">Transport</keyword>
<feature type="domain" description="ABC transporter" evidence="4">
    <location>
        <begin position="3"/>
        <end position="256"/>
    </location>
</feature>
<sequence length="332" mass="37181">MSIRVHRLTKSFRTRSKQEGLAGSWRALWKPEWRQVPAIRDISFLMERGEALGFIGPNGAGKSTTIKILCGILHPDSGAAEVLGQVPWQDRQRLCYEIGSVFGQRPQLWYHLPPIDSFHVYGAIYGLDRDATRRRVDFLVDVFELQHLLHTPVRKLSLGQRMRCEVAVSLLHAPKLLLLDEPSIGLDIVAKQRIRDTIRYMRDEEGVGVLLTSHDAGDIEALCSRVIVISDGQLIFDDTMDELKRRHLTAKQVNVRYLEEGERSLPMAGVETVAASRYGMQIRFDPRTVGVDAVISGLNGLGSMVDITISDPDLEDIIGTIYAENALDPDTA</sequence>
<dbReference type="InterPro" id="IPR003593">
    <property type="entry name" value="AAA+_ATPase"/>
</dbReference>
<evidence type="ECO:0000256" key="1">
    <source>
        <dbReference type="ARBA" id="ARBA00022448"/>
    </source>
</evidence>
<evidence type="ECO:0000256" key="2">
    <source>
        <dbReference type="ARBA" id="ARBA00022741"/>
    </source>
</evidence>